<evidence type="ECO:0000313" key="2">
    <source>
        <dbReference type="Proteomes" id="UP000785679"/>
    </source>
</evidence>
<dbReference type="AlphaFoldDB" id="A0A8J8SUQ0"/>
<sequence>MLVLKVKIQCLQIIESSTQHSQHPGCKRSSYQEKSCGCSPCPLSRCSWSPCPRCSDYQRRTCPPSLAAVHTKTACSRLPCT</sequence>
<evidence type="ECO:0000313" key="1">
    <source>
        <dbReference type="EMBL" id="TNV71016.1"/>
    </source>
</evidence>
<accession>A0A8J8SUQ0</accession>
<comment type="caution">
    <text evidence="1">The sequence shown here is derived from an EMBL/GenBank/DDBJ whole genome shotgun (WGS) entry which is preliminary data.</text>
</comment>
<reference evidence="1" key="1">
    <citation type="submission" date="2019-06" db="EMBL/GenBank/DDBJ databases">
        <authorList>
            <person name="Zheng W."/>
        </authorList>
    </citation>
    <scope>NUCLEOTIDE SEQUENCE</scope>
    <source>
        <strain evidence="1">QDHG01</strain>
    </source>
</reference>
<protein>
    <submittedName>
        <fullName evidence="1">Uncharacterized protein</fullName>
    </submittedName>
</protein>
<organism evidence="1 2">
    <name type="scientific">Halteria grandinella</name>
    <dbReference type="NCBI Taxonomy" id="5974"/>
    <lineage>
        <taxon>Eukaryota</taxon>
        <taxon>Sar</taxon>
        <taxon>Alveolata</taxon>
        <taxon>Ciliophora</taxon>
        <taxon>Intramacronucleata</taxon>
        <taxon>Spirotrichea</taxon>
        <taxon>Stichotrichia</taxon>
        <taxon>Sporadotrichida</taxon>
        <taxon>Halteriidae</taxon>
        <taxon>Halteria</taxon>
    </lineage>
</organism>
<keyword evidence="2" id="KW-1185">Reference proteome</keyword>
<dbReference type="Proteomes" id="UP000785679">
    <property type="component" value="Unassembled WGS sequence"/>
</dbReference>
<gene>
    <name evidence="1" type="ORF">FGO68_gene17249</name>
</gene>
<name>A0A8J8SUQ0_HALGN</name>
<dbReference type="EMBL" id="RRYP01031121">
    <property type="protein sequence ID" value="TNV71016.1"/>
    <property type="molecule type" value="Genomic_DNA"/>
</dbReference>
<proteinExistence type="predicted"/>